<dbReference type="InterPro" id="IPR007125">
    <property type="entry name" value="H2A/H2B/H3"/>
</dbReference>
<evidence type="ECO:0000259" key="16">
    <source>
        <dbReference type="Pfam" id="PF16211"/>
    </source>
</evidence>
<evidence type="ECO:0000256" key="5">
    <source>
        <dbReference type="ARBA" id="ARBA00022454"/>
    </source>
</evidence>
<dbReference type="PANTHER" id="PTHR23430">
    <property type="entry name" value="HISTONE H2A"/>
    <property type="match status" value="1"/>
</dbReference>
<keyword evidence="7" id="KW-0597">Phosphoprotein</keyword>
<gene>
    <name evidence="17" type="primary">H2afx_0</name>
    <name evidence="17" type="ORF">POLCAE_R09282</name>
</gene>
<evidence type="ECO:0000256" key="3">
    <source>
        <dbReference type="ARBA" id="ARBA00004286"/>
    </source>
</evidence>
<dbReference type="EMBL" id="VYXF01004419">
    <property type="protein sequence ID" value="NWS28009.1"/>
    <property type="molecule type" value="Genomic_DNA"/>
</dbReference>
<dbReference type="InterPro" id="IPR032454">
    <property type="entry name" value="Histone_H2A_C"/>
</dbReference>
<evidence type="ECO:0000256" key="10">
    <source>
        <dbReference type="ARBA" id="ARBA00023125"/>
    </source>
</evidence>
<comment type="function">
    <text evidence="1">Core component of nucleosome. Nucleosomes wrap and compact DNA into chromatin, limiting DNA accessibility to the cellular machineries which require DNA as a template. Histones thereby play a central role in transcription regulation, DNA repair, DNA replication and chromosomal stability. DNA accessibility is regulated via a complex set of post-translational modifications of histones, also called histone code, and nucleosome remodeling.</text>
</comment>
<keyword evidence="9" id="KW-0007">Acetylation</keyword>
<evidence type="ECO:0000256" key="7">
    <source>
        <dbReference type="ARBA" id="ARBA00022553"/>
    </source>
</evidence>
<dbReference type="GO" id="GO:0003677">
    <property type="term" value="F:DNA binding"/>
    <property type="evidence" value="ECO:0007669"/>
    <property type="project" value="UniProtKB-KW"/>
</dbReference>
<protein>
    <recommendedName>
        <fullName evidence="13">Histone H2A</fullName>
    </recommendedName>
</protein>
<keyword evidence="5 13" id="KW-0158">Chromosome</keyword>
<evidence type="ECO:0000256" key="11">
    <source>
        <dbReference type="ARBA" id="ARBA00023242"/>
    </source>
</evidence>
<keyword evidence="12 13" id="KW-0544">Nucleosome core</keyword>
<feature type="non-terminal residue" evidence="17">
    <location>
        <position position="117"/>
    </location>
</feature>
<name>A0A7K5E7H5_POLCE</name>
<evidence type="ECO:0000259" key="15">
    <source>
        <dbReference type="Pfam" id="PF00125"/>
    </source>
</evidence>
<keyword evidence="8" id="KW-0832">Ubl conjugation</keyword>
<evidence type="ECO:0000256" key="14">
    <source>
        <dbReference type="SAM" id="MobiDB-lite"/>
    </source>
</evidence>
<evidence type="ECO:0000256" key="4">
    <source>
        <dbReference type="ARBA" id="ARBA00010691"/>
    </source>
</evidence>
<dbReference type="InterPro" id="IPR032458">
    <property type="entry name" value="Histone_H2A_CS"/>
</dbReference>
<comment type="similarity">
    <text evidence="4 13">Belongs to the histone H2A family.</text>
</comment>
<feature type="domain" description="Core Histone H2A/H2B/H3" evidence="15">
    <location>
        <begin position="6"/>
        <end position="89"/>
    </location>
</feature>
<dbReference type="GO" id="GO:0046982">
    <property type="term" value="F:protein heterodimerization activity"/>
    <property type="evidence" value="ECO:0007669"/>
    <property type="project" value="InterPro"/>
</dbReference>
<dbReference type="AlphaFoldDB" id="A0A7K5E7H5"/>
<keyword evidence="10 13" id="KW-0238">DNA-binding</keyword>
<dbReference type="InterPro" id="IPR002119">
    <property type="entry name" value="Histone_H2A"/>
</dbReference>
<evidence type="ECO:0000313" key="18">
    <source>
        <dbReference type="Proteomes" id="UP000573697"/>
    </source>
</evidence>
<dbReference type="CDD" id="cd00074">
    <property type="entry name" value="HFD_H2A"/>
    <property type="match status" value="1"/>
</dbReference>
<feature type="region of interest" description="Disordered" evidence="14">
    <location>
        <begin position="1"/>
        <end position="23"/>
    </location>
</feature>
<keyword evidence="18" id="KW-1185">Reference proteome</keyword>
<accession>A0A7K5E7H5</accession>
<sequence>ISGRGKSSAKAPPQARSRSSRAGLHFPVGRLHRLLRHGHYAPHVAPTAAVFLAAVLEYLTAELLEMAGDAASDNKKTRITPRHFLLAIKSDEEFNKLLAGVIMPQSGVVPNVDAALL</sequence>
<evidence type="ECO:0000313" key="17">
    <source>
        <dbReference type="EMBL" id="NWS28009.1"/>
    </source>
</evidence>
<evidence type="ECO:0000256" key="1">
    <source>
        <dbReference type="ARBA" id="ARBA00002001"/>
    </source>
</evidence>
<comment type="caution">
    <text evidence="17">The sequence shown here is derived from an EMBL/GenBank/DDBJ whole genome shotgun (WGS) entry which is preliminary data.</text>
</comment>
<comment type="subunit">
    <text evidence="13">The nucleosome is a histone octamer containing two molecules each of H2A, H2B, H3 and H4 assembled in one H3-H4 heterotetramer and two H2A-H2B heterodimers. The octamer wraps approximately 147 bp of DNA.</text>
</comment>
<keyword evidence="11 13" id="KW-0539">Nucleus</keyword>
<dbReference type="GO" id="GO:0030527">
    <property type="term" value="F:structural constituent of chromatin"/>
    <property type="evidence" value="ECO:0007669"/>
    <property type="project" value="InterPro"/>
</dbReference>
<dbReference type="SMART" id="SM00414">
    <property type="entry name" value="H2A"/>
    <property type="match status" value="1"/>
</dbReference>
<evidence type="ECO:0000256" key="9">
    <source>
        <dbReference type="ARBA" id="ARBA00022990"/>
    </source>
</evidence>
<comment type="subcellular location">
    <subcellularLocation>
        <location evidence="3">Chromosome</location>
    </subcellularLocation>
    <subcellularLocation>
        <location evidence="2 13">Nucleus</location>
    </subcellularLocation>
</comment>
<feature type="domain" description="Histone H2A C-terminal" evidence="16">
    <location>
        <begin position="92"/>
        <end position="117"/>
    </location>
</feature>
<reference evidence="17 18" key="1">
    <citation type="submission" date="2019-09" db="EMBL/GenBank/DDBJ databases">
        <title>Bird 10,000 Genomes (B10K) Project - Family phase.</title>
        <authorList>
            <person name="Zhang G."/>
        </authorList>
    </citation>
    <scope>NUCLEOTIDE SEQUENCE [LARGE SCALE GENOMIC DNA]</scope>
    <source>
        <strain evidence="17">B10K-DU-001-66</strain>
        <tissue evidence="17">Muscle</tissue>
    </source>
</reference>
<evidence type="ECO:0000256" key="13">
    <source>
        <dbReference type="RuleBase" id="RU003767"/>
    </source>
</evidence>
<dbReference type="Pfam" id="PF16211">
    <property type="entry name" value="Histone_H2A_C"/>
    <property type="match status" value="1"/>
</dbReference>
<dbReference type="Proteomes" id="UP000573697">
    <property type="component" value="Unassembled WGS sequence"/>
</dbReference>
<evidence type="ECO:0000256" key="8">
    <source>
        <dbReference type="ARBA" id="ARBA00022843"/>
    </source>
</evidence>
<dbReference type="FunFam" id="1.10.20.10:FF:000103">
    <property type="entry name" value="Histone H2A type 1"/>
    <property type="match status" value="1"/>
</dbReference>
<evidence type="ECO:0000256" key="12">
    <source>
        <dbReference type="ARBA" id="ARBA00023269"/>
    </source>
</evidence>
<dbReference type="GO" id="GO:0005634">
    <property type="term" value="C:nucleus"/>
    <property type="evidence" value="ECO:0007669"/>
    <property type="project" value="UniProtKB-SubCell"/>
</dbReference>
<dbReference type="SUPFAM" id="SSF47113">
    <property type="entry name" value="Histone-fold"/>
    <property type="match status" value="1"/>
</dbReference>
<dbReference type="Pfam" id="PF00125">
    <property type="entry name" value="Histone"/>
    <property type="match status" value="1"/>
</dbReference>
<organism evidence="17 18">
    <name type="scientific">Polioptila caerulea</name>
    <name type="common">Blue-grey gnatcatcher</name>
    <dbReference type="NCBI Taxonomy" id="66707"/>
    <lineage>
        <taxon>Eukaryota</taxon>
        <taxon>Metazoa</taxon>
        <taxon>Chordata</taxon>
        <taxon>Craniata</taxon>
        <taxon>Vertebrata</taxon>
        <taxon>Euteleostomi</taxon>
        <taxon>Archelosauria</taxon>
        <taxon>Archosauria</taxon>
        <taxon>Dinosauria</taxon>
        <taxon>Saurischia</taxon>
        <taxon>Theropoda</taxon>
        <taxon>Coelurosauria</taxon>
        <taxon>Aves</taxon>
        <taxon>Neognathae</taxon>
        <taxon>Neoaves</taxon>
        <taxon>Telluraves</taxon>
        <taxon>Australaves</taxon>
        <taxon>Passeriformes</taxon>
        <taxon>Certhiidae</taxon>
        <taxon>Polioptilinae</taxon>
        <taxon>Polioptila</taxon>
    </lineage>
</organism>
<keyword evidence="6" id="KW-1017">Isopeptide bond</keyword>
<dbReference type="GO" id="GO:0000786">
    <property type="term" value="C:nucleosome"/>
    <property type="evidence" value="ECO:0007669"/>
    <property type="project" value="UniProtKB-KW"/>
</dbReference>
<evidence type="ECO:0000256" key="6">
    <source>
        <dbReference type="ARBA" id="ARBA00022499"/>
    </source>
</evidence>
<feature type="non-terminal residue" evidence="17">
    <location>
        <position position="1"/>
    </location>
</feature>
<dbReference type="Gene3D" id="1.10.20.10">
    <property type="entry name" value="Histone, subunit A"/>
    <property type="match status" value="1"/>
</dbReference>
<dbReference type="PROSITE" id="PS00046">
    <property type="entry name" value="HISTONE_H2A"/>
    <property type="match status" value="1"/>
</dbReference>
<proteinExistence type="inferred from homology"/>
<dbReference type="InterPro" id="IPR009072">
    <property type="entry name" value="Histone-fold"/>
</dbReference>
<dbReference type="PRINTS" id="PR00620">
    <property type="entry name" value="HISTONEH2A"/>
</dbReference>
<evidence type="ECO:0000256" key="2">
    <source>
        <dbReference type="ARBA" id="ARBA00004123"/>
    </source>
</evidence>